<dbReference type="GO" id="GO:0016987">
    <property type="term" value="F:sigma factor activity"/>
    <property type="evidence" value="ECO:0007669"/>
    <property type="project" value="UniProtKB-KW"/>
</dbReference>
<dbReference type="InterPro" id="IPR013324">
    <property type="entry name" value="RNA_pol_sigma_r3/r4-like"/>
</dbReference>
<evidence type="ECO:0000259" key="5">
    <source>
        <dbReference type="Pfam" id="PF04542"/>
    </source>
</evidence>
<dbReference type="CDD" id="cd06171">
    <property type="entry name" value="Sigma70_r4"/>
    <property type="match status" value="1"/>
</dbReference>
<dbReference type="PANTHER" id="PTHR43133">
    <property type="entry name" value="RNA POLYMERASE ECF-TYPE SIGMA FACTO"/>
    <property type="match status" value="1"/>
</dbReference>
<keyword evidence="3" id="KW-0731">Sigma factor</keyword>
<dbReference type="Gene3D" id="1.10.1740.10">
    <property type="match status" value="1"/>
</dbReference>
<name>A0A2W5DG98_9BURK</name>
<dbReference type="InterPro" id="IPR014284">
    <property type="entry name" value="RNA_pol_sigma-70_dom"/>
</dbReference>
<feature type="domain" description="RNA polymerase sigma factor 70 region 4 type 2" evidence="6">
    <location>
        <begin position="156"/>
        <end position="208"/>
    </location>
</feature>
<comment type="caution">
    <text evidence="7">The sequence shown here is derived from an EMBL/GenBank/DDBJ whole genome shotgun (WGS) entry which is preliminary data.</text>
</comment>
<gene>
    <name evidence="7" type="ORF">DI603_13430</name>
</gene>
<sequence>MARGEALTGNERFSPLPMWLRSKVSKLRSSSAAAPARPADALEDELFRGVRQGRRPDFEALYRLYYPRLQRFLAHMVRQPEPIDEILNDTMLVVWQRADSFDGRSKLSTWIFGIAYRQALKALGRLDLPQDDKDVDEPADPEPGPEQRLDLLQRRAQLLAALGALSLEHRAVVELCYFHDMAYGEIAEVVGCPAETVKTRMFYARRRLRALLGDAGLAPIGPAQGE</sequence>
<dbReference type="SUPFAM" id="SSF88659">
    <property type="entry name" value="Sigma3 and sigma4 domains of RNA polymerase sigma factors"/>
    <property type="match status" value="1"/>
</dbReference>
<dbReference type="Proteomes" id="UP000249633">
    <property type="component" value="Unassembled WGS sequence"/>
</dbReference>
<dbReference type="NCBIfam" id="TIGR02937">
    <property type="entry name" value="sigma70-ECF"/>
    <property type="match status" value="1"/>
</dbReference>
<dbReference type="GO" id="GO:0003677">
    <property type="term" value="F:DNA binding"/>
    <property type="evidence" value="ECO:0007669"/>
    <property type="project" value="InterPro"/>
</dbReference>
<dbReference type="InterPro" id="IPR013325">
    <property type="entry name" value="RNA_pol_sigma_r2"/>
</dbReference>
<dbReference type="InterPro" id="IPR036388">
    <property type="entry name" value="WH-like_DNA-bd_sf"/>
</dbReference>
<dbReference type="InterPro" id="IPR007627">
    <property type="entry name" value="RNA_pol_sigma70_r2"/>
</dbReference>
<reference evidence="7 8" key="1">
    <citation type="submission" date="2017-08" db="EMBL/GenBank/DDBJ databases">
        <title>Infants hospitalized years apart are colonized by the same room-sourced microbial strains.</title>
        <authorList>
            <person name="Brooks B."/>
            <person name="Olm M.R."/>
            <person name="Firek B.A."/>
            <person name="Baker R."/>
            <person name="Thomas B.C."/>
            <person name="Morowitz M.J."/>
            <person name="Banfield J.F."/>
        </authorList>
    </citation>
    <scope>NUCLEOTIDE SEQUENCE [LARGE SCALE GENOMIC DNA]</scope>
    <source>
        <strain evidence="7">S2_012_000_R2_81</strain>
    </source>
</reference>
<keyword evidence="2" id="KW-0805">Transcription regulation</keyword>
<evidence type="ECO:0000256" key="4">
    <source>
        <dbReference type="ARBA" id="ARBA00023163"/>
    </source>
</evidence>
<dbReference type="Gene3D" id="1.10.10.10">
    <property type="entry name" value="Winged helix-like DNA-binding domain superfamily/Winged helix DNA-binding domain"/>
    <property type="match status" value="1"/>
</dbReference>
<dbReference type="AlphaFoldDB" id="A0A2W5DG98"/>
<dbReference type="Pfam" id="PF08281">
    <property type="entry name" value="Sigma70_r4_2"/>
    <property type="match status" value="1"/>
</dbReference>
<dbReference type="EMBL" id="QFOD01000012">
    <property type="protein sequence ID" value="PZP30931.1"/>
    <property type="molecule type" value="Genomic_DNA"/>
</dbReference>
<keyword evidence="4" id="KW-0804">Transcription</keyword>
<evidence type="ECO:0000256" key="3">
    <source>
        <dbReference type="ARBA" id="ARBA00023082"/>
    </source>
</evidence>
<protein>
    <submittedName>
        <fullName evidence="7">RNA polymerase subunit sigma</fullName>
    </submittedName>
</protein>
<feature type="domain" description="RNA polymerase sigma-70 region 2" evidence="5">
    <location>
        <begin position="61"/>
        <end position="125"/>
    </location>
</feature>
<accession>A0A2W5DG98</accession>
<dbReference type="InterPro" id="IPR039425">
    <property type="entry name" value="RNA_pol_sigma-70-like"/>
</dbReference>
<evidence type="ECO:0000256" key="2">
    <source>
        <dbReference type="ARBA" id="ARBA00023015"/>
    </source>
</evidence>
<evidence type="ECO:0000256" key="1">
    <source>
        <dbReference type="ARBA" id="ARBA00010641"/>
    </source>
</evidence>
<comment type="similarity">
    <text evidence="1">Belongs to the sigma-70 factor family. ECF subfamily.</text>
</comment>
<dbReference type="GO" id="GO:0006352">
    <property type="term" value="P:DNA-templated transcription initiation"/>
    <property type="evidence" value="ECO:0007669"/>
    <property type="project" value="InterPro"/>
</dbReference>
<dbReference type="PANTHER" id="PTHR43133:SF32">
    <property type="entry name" value="BLR3042 PROTEIN"/>
    <property type="match status" value="1"/>
</dbReference>
<evidence type="ECO:0000313" key="7">
    <source>
        <dbReference type="EMBL" id="PZP30931.1"/>
    </source>
</evidence>
<organism evidence="7 8">
    <name type="scientific">Roseateles depolymerans</name>
    <dbReference type="NCBI Taxonomy" id="76731"/>
    <lineage>
        <taxon>Bacteria</taxon>
        <taxon>Pseudomonadati</taxon>
        <taxon>Pseudomonadota</taxon>
        <taxon>Betaproteobacteria</taxon>
        <taxon>Burkholderiales</taxon>
        <taxon>Sphaerotilaceae</taxon>
        <taxon>Roseateles</taxon>
    </lineage>
</organism>
<dbReference type="SUPFAM" id="SSF88946">
    <property type="entry name" value="Sigma2 domain of RNA polymerase sigma factors"/>
    <property type="match status" value="1"/>
</dbReference>
<proteinExistence type="inferred from homology"/>
<dbReference type="Pfam" id="PF04542">
    <property type="entry name" value="Sigma70_r2"/>
    <property type="match status" value="1"/>
</dbReference>
<dbReference type="InterPro" id="IPR013249">
    <property type="entry name" value="RNA_pol_sigma70_r4_t2"/>
</dbReference>
<evidence type="ECO:0000259" key="6">
    <source>
        <dbReference type="Pfam" id="PF08281"/>
    </source>
</evidence>
<evidence type="ECO:0000313" key="8">
    <source>
        <dbReference type="Proteomes" id="UP000249633"/>
    </source>
</evidence>